<name>A0A8S1PXS4_9CILI</name>
<reference evidence="2" key="1">
    <citation type="submission" date="2021-01" db="EMBL/GenBank/DDBJ databases">
        <authorList>
            <consortium name="Genoscope - CEA"/>
            <person name="William W."/>
        </authorList>
    </citation>
    <scope>NUCLEOTIDE SEQUENCE</scope>
</reference>
<organism evidence="2 3">
    <name type="scientific">Paramecium sonneborni</name>
    <dbReference type="NCBI Taxonomy" id="65129"/>
    <lineage>
        <taxon>Eukaryota</taxon>
        <taxon>Sar</taxon>
        <taxon>Alveolata</taxon>
        <taxon>Ciliophora</taxon>
        <taxon>Intramacronucleata</taxon>
        <taxon>Oligohymenophorea</taxon>
        <taxon>Peniculida</taxon>
        <taxon>Parameciidae</taxon>
        <taxon>Paramecium</taxon>
    </lineage>
</organism>
<evidence type="ECO:0000313" key="2">
    <source>
        <dbReference type="EMBL" id="CAD8107881.1"/>
    </source>
</evidence>
<evidence type="ECO:0000256" key="1">
    <source>
        <dbReference type="SAM" id="SignalP"/>
    </source>
</evidence>
<dbReference type="CDD" id="cd00064">
    <property type="entry name" value="FU"/>
    <property type="match status" value="1"/>
</dbReference>
<dbReference type="AlphaFoldDB" id="A0A8S1PXS4"/>
<comment type="caution">
    <text evidence="2">The sequence shown here is derived from an EMBL/GenBank/DDBJ whole genome shotgun (WGS) entry which is preliminary data.</text>
</comment>
<keyword evidence="1" id="KW-0732">Signal</keyword>
<dbReference type="OrthoDB" id="319522at2759"/>
<protein>
    <submittedName>
        <fullName evidence="2">Uncharacterized protein</fullName>
    </submittedName>
</protein>
<proteinExistence type="predicted"/>
<feature type="signal peptide" evidence="1">
    <location>
        <begin position="1"/>
        <end position="16"/>
    </location>
</feature>
<gene>
    <name evidence="2" type="ORF">PSON_ATCC_30995.1.T0900008</name>
</gene>
<feature type="chain" id="PRO_5035943829" evidence="1">
    <location>
        <begin position="17"/>
        <end position="1261"/>
    </location>
</feature>
<keyword evidence="3" id="KW-1185">Reference proteome</keyword>
<dbReference type="Proteomes" id="UP000692954">
    <property type="component" value="Unassembled WGS sequence"/>
</dbReference>
<dbReference type="EMBL" id="CAJJDN010000090">
    <property type="protein sequence ID" value="CAD8107881.1"/>
    <property type="molecule type" value="Genomic_DNA"/>
</dbReference>
<accession>A0A8S1PXS4</accession>
<dbReference type="InterPro" id="IPR006212">
    <property type="entry name" value="Furin_repeat"/>
</dbReference>
<sequence length="1261" mass="148835">MSQLHIVILIVKFIQGESQVRISMNQDYQLMTNSFLINSQDYQANSYFSYGIWSRYTPLGRNNQVGTIGILDSSCFHLHNAMGQSTKLLNFILFDCLEYPAQIIKRQILFKASDENWYSYEAIINNFMYEYTWHYFEITSWPFEKKLQLIFIQDKKTVLNKIIDVRIPYSDIDLQLTFGGGLLIDQYQDIPNLEKGTKFSFFPGKMELQPIYIGMYKKLSDYLLVTKLFTVECQCQFNSVRYANDKDLKFLESYSFTSQYPNCENFGLATWIRITNIKSDISEFTYNVMKLSATFSNSQLANENLAAFQLSYFLSPLRNKILISTYSYTFPLVNLDFSDNPFLIQREIDLYNDIKLWHYLAVGVINNEFTIFITFYEDFLEYYYEMYESVNHFHMVRYQLEYGNIKKQSNYFDVQFKNLNFDNCPFYIDYFNFCHFSCERCDGPTDTDCLSCSESSNRIYIREYKTCICPYDTIDDYQCRGFEQYKFSLNQIDANQSVECLFGYFEFEDQCTKCPSIIQDNFLTCLDCLFNPNTWSKILSCEINLYLNDEGQTSKIINQEKQYFISDGNEFKPCLKCKNYEDTNNSFEDSKQTIKEFQYFCLKNSIDLFVQNKDCFQCYIQDCKLCRITLFKQECIICWQGSKLINGECQMQVFILQPKINCVQPYYLDYQKNCKLCTIENCKYCFEYISNDLTKSTLYLNFNQFDMNEYHKIGCAQCEDNFIFDFQIGKCLQKQPSIENCLRSFINLQNIEVCTLSKYDNFSIAPAISNCLNYIQNCKQCILTPEKEIKCVLCNDGFTASIQTGQCYLCSILNSKTCIEGQAALKDGWVQQIQSFLMQFLNNYFYPTTKNFNKIAELPQECQNGFKPIFTIYCHQYCEPRCLSCIEHNQQFFCNQCPLNYYKQPIRSSEKGKCLQCSQLCLVCQSRTPEEINNINPSFKITDSNSFYTHKCLQKANDQNIVIDPYTNLAKYCYQTQCIDTITFKIDFDYNSFIEIFSKEFYNYYENLINIIYCNEFGIKELFIQVDFKKFNMRECNLIQRILIENNFKQKIFSLQKTHLQLIGTSDEQKQFISYLEIQNFDSVEINSAYFKIQEEFFISLTNDRNPIEFAIMNTIINSKQFNQFEYSLKLNNYKKLTIKNVTYDGLLIINQSLFDYLTLEFDSQILIENLIIQNSQFNYSNLFTFPNLKTTIKIDHLKINNCFFQNSAVFSFSSYLTANVDIIQMQVLNTYFVFSTLIYISGKVKITLSLLNIRNILNLT</sequence>
<evidence type="ECO:0000313" key="3">
    <source>
        <dbReference type="Proteomes" id="UP000692954"/>
    </source>
</evidence>